<proteinExistence type="predicted"/>
<dbReference type="Proteomes" id="UP000000268">
    <property type="component" value="Chromosome"/>
</dbReference>
<dbReference type="EMBL" id="CP000828">
    <property type="protein sequence ID" value="ABW25323.1"/>
    <property type="molecule type" value="Genomic_DNA"/>
</dbReference>
<dbReference type="STRING" id="329726.AM1_0237"/>
<evidence type="ECO:0000256" key="1">
    <source>
        <dbReference type="SAM" id="MobiDB-lite"/>
    </source>
</evidence>
<dbReference type="HOGENOM" id="CLU_1217646_0_0_3"/>
<keyword evidence="3" id="KW-1185">Reference proteome</keyword>
<reference evidence="2 3" key="1">
    <citation type="journal article" date="2008" name="Proc. Natl. Acad. Sci. U.S.A.">
        <title>Niche adaptation and genome expansion in the chlorophyll d-producing cyanobacterium Acaryochloris marina.</title>
        <authorList>
            <person name="Swingley W.D."/>
            <person name="Chen M."/>
            <person name="Cheung P.C."/>
            <person name="Conrad A.L."/>
            <person name="Dejesa L.C."/>
            <person name="Hao J."/>
            <person name="Honchak B.M."/>
            <person name="Karbach L.E."/>
            <person name="Kurdoglu A."/>
            <person name="Lahiri S."/>
            <person name="Mastrian S.D."/>
            <person name="Miyashita H."/>
            <person name="Page L."/>
            <person name="Ramakrishna P."/>
            <person name="Satoh S."/>
            <person name="Sattley W.M."/>
            <person name="Shimada Y."/>
            <person name="Taylor H.L."/>
            <person name="Tomo T."/>
            <person name="Tsuchiya T."/>
            <person name="Wang Z.T."/>
            <person name="Raymond J."/>
            <person name="Mimuro M."/>
            <person name="Blankenship R.E."/>
            <person name="Touchman J.W."/>
        </authorList>
    </citation>
    <scope>NUCLEOTIDE SEQUENCE [LARGE SCALE GENOMIC DNA]</scope>
    <source>
        <strain evidence="3">MBIC 11017</strain>
    </source>
</reference>
<sequence length="227" mass="25657">MGKNAKIKAAKRQKRTARRTKTKSVAKKRLAERRQGLKAAKHSKNTRHYASMGPRDDSTLSDQVLDRLKNIKQGMPPSATDLAVLVETPFTCKILPAEWEYAADQAREAGGGETTMDPTEKKHLTKDWTNFFLDCRECVECHDEILADMKSQSSFSAEDQIANHIVLLGCRLKARRDQLEDLLQEYLGEDFSIFMETFNLSLGFLELHLQGLSIQLGVPYKKLCGLN</sequence>
<accession>B0C8T3</accession>
<name>B0C8T3_ACAM1</name>
<feature type="compositionally biased region" description="Basic residues" evidence="1">
    <location>
        <begin position="1"/>
        <end position="31"/>
    </location>
</feature>
<organism evidence="2 3">
    <name type="scientific">Acaryochloris marina (strain MBIC 11017)</name>
    <dbReference type="NCBI Taxonomy" id="329726"/>
    <lineage>
        <taxon>Bacteria</taxon>
        <taxon>Bacillati</taxon>
        <taxon>Cyanobacteriota</taxon>
        <taxon>Cyanophyceae</taxon>
        <taxon>Acaryochloridales</taxon>
        <taxon>Acaryochloridaceae</taxon>
        <taxon>Acaryochloris</taxon>
    </lineage>
</organism>
<dbReference type="KEGG" id="amr:AM1_0237"/>
<protein>
    <submittedName>
        <fullName evidence="2">Uncharacterized protein</fullName>
    </submittedName>
</protein>
<evidence type="ECO:0000313" key="3">
    <source>
        <dbReference type="Proteomes" id="UP000000268"/>
    </source>
</evidence>
<feature type="region of interest" description="Disordered" evidence="1">
    <location>
        <begin position="1"/>
        <end position="61"/>
    </location>
</feature>
<gene>
    <name evidence="2" type="ordered locus">AM1_0237</name>
</gene>
<dbReference type="AlphaFoldDB" id="B0C8T3"/>
<evidence type="ECO:0000313" key="2">
    <source>
        <dbReference type="EMBL" id="ABW25323.1"/>
    </source>
</evidence>
<dbReference type="RefSeq" id="WP_012160933.1">
    <property type="nucleotide sequence ID" value="NC_009925.1"/>
</dbReference>